<evidence type="ECO:0000313" key="2">
    <source>
        <dbReference type="Proteomes" id="UP000620139"/>
    </source>
</evidence>
<accession>A0A931IU86</accession>
<dbReference type="InterPro" id="IPR034033">
    <property type="entry name" value="Serralysin-like"/>
</dbReference>
<dbReference type="CDD" id="cd04277">
    <property type="entry name" value="ZnMc_serralysin_like"/>
    <property type="match status" value="1"/>
</dbReference>
<keyword evidence="2" id="KW-1185">Reference proteome</keyword>
<dbReference type="EMBL" id="JAEDAL010000001">
    <property type="protein sequence ID" value="MBH9552057.1"/>
    <property type="molecule type" value="Genomic_DNA"/>
</dbReference>
<dbReference type="SUPFAM" id="SSF51120">
    <property type="entry name" value="beta-Roll"/>
    <property type="match status" value="2"/>
</dbReference>
<dbReference type="AlphaFoldDB" id="A0A931IU86"/>
<dbReference type="RefSeq" id="WP_198099638.1">
    <property type="nucleotide sequence ID" value="NZ_JAEDAL010000001.1"/>
</dbReference>
<sequence length="573" mass="60234">MQGAVRQALQSFAAVAQLTFTEVDASSDDGGTLRYGQTNQIGATTYAFAAIPLDVAIAGDMWINSGFVFPEGWAAGTQNFLTLLHEIGHTLGLKHPHDGLLAGLEGWPATPVILEKVGDDTLVNFSVQDMVMAYNDVPNADAPKVDFAPTTPMRYDIAALQYLYGPNLAFNAGDTVYTFDGALPYNQTIWDGGGIDTLVAVGERSVRIDLTPGSWSQLGLPLTYSARDEKLVVTGPLAQYTRLETVLIYDTVIIENAIGSSGNDWLQGNDAANRLDGGLGNDHLLGAGGSDIFIWSGGNDTLDGGAGFDVVWIGDSTAGQIDLKGGIGTLGSAILSLVGIEAVRCSTGDDTCSGLDGADNLPGEVFKGAGGNDTISGGSGIDRAEFSGNFSDYQITRKPGSMEITVTHKNGGADGIDSLNSIELLVFQDRVIGFGQRAEEVARVAFVLWNPAIYNVPELFAAGLSFYTNEYAYTLNDLCKVALIFRPEKTAQELVATLLANTPGTSKTAAQLYAIMDANGGQSSQTGWAAAIEAMALDAATSAQLDLMGVAQNGLAATYNWGTQPCFWPLVGG</sequence>
<dbReference type="GO" id="GO:0008237">
    <property type="term" value="F:metallopeptidase activity"/>
    <property type="evidence" value="ECO:0007669"/>
    <property type="project" value="InterPro"/>
</dbReference>
<gene>
    <name evidence="1" type="ORF">I7X43_04255</name>
</gene>
<name>A0A931IU86_9BURK</name>
<protein>
    <recommendedName>
        <fullName evidence="3">Peptidase metallopeptidase domain-containing protein</fullName>
    </recommendedName>
</protein>
<dbReference type="Gene3D" id="2.150.10.10">
    <property type="entry name" value="Serralysin-like metalloprotease, C-terminal"/>
    <property type="match status" value="1"/>
</dbReference>
<dbReference type="InterPro" id="IPR001343">
    <property type="entry name" value="Hemolysn_Ca-bd"/>
</dbReference>
<dbReference type="SUPFAM" id="SSF55486">
    <property type="entry name" value="Metalloproteases ('zincins'), catalytic domain"/>
    <property type="match status" value="1"/>
</dbReference>
<dbReference type="Gene3D" id="3.40.390.10">
    <property type="entry name" value="Collagenase (Catalytic Domain)"/>
    <property type="match status" value="1"/>
</dbReference>
<reference evidence="1" key="1">
    <citation type="submission" date="2020-12" db="EMBL/GenBank/DDBJ databases">
        <title>The genome sequence of Inhella sp. 4Y17.</title>
        <authorList>
            <person name="Liu Y."/>
        </authorList>
    </citation>
    <scope>NUCLEOTIDE SEQUENCE</scope>
    <source>
        <strain evidence="1">4Y10</strain>
    </source>
</reference>
<proteinExistence type="predicted"/>
<dbReference type="PRINTS" id="PR00313">
    <property type="entry name" value="CABNDNGRPT"/>
</dbReference>
<dbReference type="InterPro" id="IPR011049">
    <property type="entry name" value="Serralysin-like_metalloprot_C"/>
</dbReference>
<dbReference type="GO" id="GO:0005509">
    <property type="term" value="F:calcium ion binding"/>
    <property type="evidence" value="ECO:0007669"/>
    <property type="project" value="InterPro"/>
</dbReference>
<dbReference type="Proteomes" id="UP000620139">
    <property type="component" value="Unassembled WGS sequence"/>
</dbReference>
<dbReference type="InterPro" id="IPR024079">
    <property type="entry name" value="MetalloPept_cat_dom_sf"/>
</dbReference>
<comment type="caution">
    <text evidence="1">The sequence shown here is derived from an EMBL/GenBank/DDBJ whole genome shotgun (WGS) entry which is preliminary data.</text>
</comment>
<dbReference type="Pfam" id="PF00353">
    <property type="entry name" value="HemolysinCabind"/>
    <property type="match status" value="3"/>
</dbReference>
<organism evidence="1 2">
    <name type="scientific">Inhella gelatinilytica</name>
    <dbReference type="NCBI Taxonomy" id="2795030"/>
    <lineage>
        <taxon>Bacteria</taxon>
        <taxon>Pseudomonadati</taxon>
        <taxon>Pseudomonadota</taxon>
        <taxon>Betaproteobacteria</taxon>
        <taxon>Burkholderiales</taxon>
        <taxon>Sphaerotilaceae</taxon>
        <taxon>Inhella</taxon>
    </lineage>
</organism>
<evidence type="ECO:0008006" key="3">
    <source>
        <dbReference type="Google" id="ProtNLM"/>
    </source>
</evidence>
<evidence type="ECO:0000313" key="1">
    <source>
        <dbReference type="EMBL" id="MBH9552057.1"/>
    </source>
</evidence>